<keyword evidence="3" id="KW-1185">Reference proteome</keyword>
<dbReference type="PANTHER" id="PTHR10644">
    <property type="entry name" value="DNA REPAIR/RNA PROCESSING CPSF FAMILY"/>
    <property type="match status" value="1"/>
</dbReference>
<evidence type="ECO:0000313" key="3">
    <source>
        <dbReference type="Proteomes" id="UP001221413"/>
    </source>
</evidence>
<dbReference type="Gene3D" id="2.130.10.10">
    <property type="entry name" value="YVTN repeat-like/Quinoprotein amine dehydrogenase"/>
    <property type="match status" value="2"/>
</dbReference>
<dbReference type="Pfam" id="PF10433">
    <property type="entry name" value="Beta-prop_RSE1_1st"/>
    <property type="match status" value="1"/>
</dbReference>
<protein>
    <recommendedName>
        <fullName evidence="1">RSE1/DDB1/CPSF1 first beta-propeller domain-containing protein</fullName>
    </recommendedName>
</protein>
<feature type="domain" description="RSE1/DDB1/CPSF1 first beta-propeller" evidence="1">
    <location>
        <begin position="63"/>
        <end position="475"/>
    </location>
</feature>
<dbReference type="EMBL" id="JAQGDS010000011">
    <property type="protein sequence ID" value="KAJ6257026.1"/>
    <property type="molecule type" value="Genomic_DNA"/>
</dbReference>
<proteinExistence type="predicted"/>
<sequence>MDDTVQFHAANAEGEYTVQTVSISEFYNRLRDQEAAENVLPRATDLGPKYGLLSECLSTSPVIKTILSASIRCDTDESYIALVGERHIELRVLNDRLNLEPLVSKNDFYCKIRSASLLDIKKGSSAFLQQIKQEDGTPFLFSSTATPKIPKQVLVVALESGELGFIYLDVTPRGRLEFVFATHRISPEQPKALHVGRSISVDFHSRAMAVCAWEACFKLYETHDAAAMEQKMATGQSFIPLRHEKTFQVPGTILSLEFLRSSDPDHVMWIVLYVNRDTKVKQMRLLLYEWNTKEPLCKATKLSQDGLRLPDKWGLPTHVVPLTIATFFVLICKQNIYIGKAADIANGNCRWKNFPIPSASPWDIKLVTAWARPHRNPGYAQRNDDFYIAKENGELFWIYINNSQATWGPSIETVKSGKLQGGVGSAFAFHEVRTENSSDLLVAAGEACCGGTYLITPKQPNGPVIADEPRFIQEIYNWTPMFDADIHTIRNSSKSNLVFPRARLYTSSGIGEHGSVSEIRRGIEARVAEEYVFDAAITKVIVLHGPNERGCFVLGCMVLGTALWYIDYGDLRLHEVAETISLRTGDHTRTLTAGAHDGRCVQVTTNGVYSTMLDEADVEALVQVPTPRQEWDCPPGHEIVSAALREDVVILVMRTSSGYQLWNMALQPVSGGDQDGLLLRKGTPVSLPCQPTFLDFIRIGARTYLLAENSGVTLDFYQIGEDGDITLQTQVSTTVRAAGHLELSSMEMPSPIVESACALEVEGKTFLVCGLRDGCVSFGEIDPESLGFRPLGHVRIGRLPVLLSMRDNWSDRPGIETVCHLNHDLLASSFPYPIVFATGASLVLGMLGGKPGICTRQIQLDESPSKVIYIEREDLLAVAVHRRNPYYPREGEDRKTCPTAIIFLRPRSGESVGTWDLKDWKYKDMVFSKRHERINCLLNVPDWTFPDEGVNWTCILVGTSYLPAGEHQQRGRILVISLHFNRLATGELRFEIRKRNQILLQEPVHCMAVYGSNSLVVGAERSLYKMDLNRDTLGNWRFEGLVGQPVSSTPTQITVEPATDMIWVSSNSPAESEAPDVPETKLDASDDRERAGRNHLRIEENFFLAADRDEGVIGLWMPNERRTSTNLTKVFDGYIPNSVASIRAGDLRTPWKPRNRFLPGVIRPDIDVLGTCFDGSIYHLTVLSAPATSLLLYLQQRYLRFLHPDPKSRKGKSPLPRHRQVDGIREGSTRHVDGNILLESLETVPEWLGGAMPNEDDELLERLVRDVFRDAETAGGLIRPGMTTVDVVEAYLRELVGVITL</sequence>
<comment type="caution">
    <text evidence="2">The sequence shown here is derived from an EMBL/GenBank/DDBJ whole genome shotgun (WGS) entry which is preliminary data.</text>
</comment>
<dbReference type="InterPro" id="IPR015943">
    <property type="entry name" value="WD40/YVTN_repeat-like_dom_sf"/>
</dbReference>
<dbReference type="InterPro" id="IPR050358">
    <property type="entry name" value="RSE1/DDB1/CFT1"/>
</dbReference>
<dbReference type="Proteomes" id="UP001221413">
    <property type="component" value="Unassembled WGS sequence"/>
</dbReference>
<evidence type="ECO:0000259" key="1">
    <source>
        <dbReference type="Pfam" id="PF10433"/>
    </source>
</evidence>
<dbReference type="InterPro" id="IPR018846">
    <property type="entry name" value="Beta-prop_RSE1/DDB1/CPSF1_1st"/>
</dbReference>
<evidence type="ECO:0000313" key="2">
    <source>
        <dbReference type="EMBL" id="KAJ6257026.1"/>
    </source>
</evidence>
<reference evidence="2" key="1">
    <citation type="submission" date="2023-01" db="EMBL/GenBank/DDBJ databases">
        <title>The chitinases involved in constricting ring structure development in the nematode-trapping fungus Drechslerella dactyloides.</title>
        <authorList>
            <person name="Wang R."/>
            <person name="Zhang L."/>
            <person name="Tang P."/>
            <person name="Li S."/>
            <person name="Liang L."/>
        </authorList>
    </citation>
    <scope>NUCLEOTIDE SEQUENCE</scope>
    <source>
        <strain evidence="2">YMF1.00031</strain>
    </source>
</reference>
<accession>A0AAD6IUK5</accession>
<name>A0AAD6IUK5_DREDA</name>
<gene>
    <name evidence="2" type="ORF">Dda_7909</name>
</gene>
<organism evidence="2 3">
    <name type="scientific">Drechslerella dactyloides</name>
    <name type="common">Nematode-trapping fungus</name>
    <name type="synonym">Arthrobotrys dactyloides</name>
    <dbReference type="NCBI Taxonomy" id="74499"/>
    <lineage>
        <taxon>Eukaryota</taxon>
        <taxon>Fungi</taxon>
        <taxon>Dikarya</taxon>
        <taxon>Ascomycota</taxon>
        <taxon>Pezizomycotina</taxon>
        <taxon>Orbiliomycetes</taxon>
        <taxon>Orbiliales</taxon>
        <taxon>Orbiliaceae</taxon>
        <taxon>Drechslerella</taxon>
    </lineage>
</organism>